<accession>A0ABR7ZAK0</accession>
<reference evidence="1 2" key="1">
    <citation type="journal article" date="2020" name="Insects">
        <title>Bacteria Belonging to Pseudomonas typographi sp. nov. from the Bark Beetle Ips typographus Have Genomic Potential to Aid in the Host Ecology.</title>
        <authorList>
            <person name="Peral-Aranega E."/>
            <person name="Saati-Santamaria Z."/>
            <person name="Kolarik M."/>
            <person name="Rivas R."/>
            <person name="Garcia-Fraile P."/>
        </authorList>
    </citation>
    <scope>NUCLEOTIDE SEQUENCE [LARGE SCALE GENOMIC DNA]</scope>
    <source>
        <strain evidence="1 2">CA3A</strain>
    </source>
</reference>
<organism evidence="1 2">
    <name type="scientific">Pseudomonas typographi</name>
    <dbReference type="NCBI Taxonomy" id="2715964"/>
    <lineage>
        <taxon>Bacteria</taxon>
        <taxon>Pseudomonadati</taxon>
        <taxon>Pseudomonadota</taxon>
        <taxon>Gammaproteobacteria</taxon>
        <taxon>Pseudomonadales</taxon>
        <taxon>Pseudomonadaceae</taxon>
        <taxon>Pseudomonas</taxon>
    </lineage>
</organism>
<evidence type="ECO:0000313" key="2">
    <source>
        <dbReference type="Proteomes" id="UP000805841"/>
    </source>
</evidence>
<proteinExistence type="predicted"/>
<comment type="caution">
    <text evidence="1">The sequence shown here is derived from an EMBL/GenBank/DDBJ whole genome shotgun (WGS) entry which is preliminary data.</text>
</comment>
<protein>
    <submittedName>
        <fullName evidence="1">Uncharacterized protein</fullName>
    </submittedName>
</protein>
<name>A0ABR7ZAK0_9PSED</name>
<dbReference type="Proteomes" id="UP000805841">
    <property type="component" value="Unassembled WGS sequence"/>
</dbReference>
<keyword evidence="2" id="KW-1185">Reference proteome</keyword>
<dbReference type="EMBL" id="JAAOCA010000072">
    <property type="protein sequence ID" value="MBD1602418.1"/>
    <property type="molecule type" value="Genomic_DNA"/>
</dbReference>
<dbReference type="RefSeq" id="WP_190427412.1">
    <property type="nucleotide sequence ID" value="NZ_JAAOCA010000072.1"/>
</dbReference>
<evidence type="ECO:0000313" key="1">
    <source>
        <dbReference type="EMBL" id="MBD1602418.1"/>
    </source>
</evidence>
<gene>
    <name evidence="1" type="ORF">HAQ05_27450</name>
</gene>
<sequence length="64" mass="7714">MSPHVLIGRYLDDLERLDRPPFYEAMVEQCITRMEGSRAISAEEFNYYCERFRRLAGRDVRRVE</sequence>